<dbReference type="Pfam" id="PF02112">
    <property type="entry name" value="PDEase_II"/>
    <property type="match status" value="1"/>
</dbReference>
<dbReference type="RefSeq" id="WP_315999123.1">
    <property type="nucleotide sequence ID" value="NZ_JAWDJT010000010.1"/>
</dbReference>
<dbReference type="Proteomes" id="UP001250698">
    <property type="component" value="Unassembled WGS sequence"/>
</dbReference>
<comment type="similarity">
    <text evidence="1">Belongs to the cyclic nucleotide phosphodiesterase class-II family.</text>
</comment>
<evidence type="ECO:0000313" key="3">
    <source>
        <dbReference type="EMBL" id="MDU0371663.1"/>
    </source>
</evidence>
<organism evidence="3 4">
    <name type="scientific">Hymenobacter endophyticus</name>
    <dbReference type="NCBI Taxonomy" id="3076335"/>
    <lineage>
        <taxon>Bacteria</taxon>
        <taxon>Pseudomonadati</taxon>
        <taxon>Bacteroidota</taxon>
        <taxon>Cytophagia</taxon>
        <taxon>Cytophagales</taxon>
        <taxon>Hymenobacteraceae</taxon>
        <taxon>Hymenobacter</taxon>
    </lineage>
</organism>
<dbReference type="PANTHER" id="PTHR28283:SF1">
    <property type="entry name" value="3',5'-CYCLIC-NUCLEOTIDE PHOSPHODIESTERASE 1"/>
    <property type="match status" value="1"/>
</dbReference>
<dbReference type="CDD" id="cd07735">
    <property type="entry name" value="class_II_PDE_MBL-fold"/>
    <property type="match status" value="1"/>
</dbReference>
<reference evidence="3 4" key="1">
    <citation type="submission" date="2023-10" db="EMBL/GenBank/DDBJ databases">
        <title>Hymenobacter endophyticus sp. nov., an isolate from the leaf tissues of wheat.</title>
        <authorList>
            <person name="Dai Y."/>
        </authorList>
    </citation>
    <scope>NUCLEOTIDE SEQUENCE [LARGE SCALE GENOMIC DNA]</scope>
    <source>
        <strain evidence="3 4">ZK17L-C2</strain>
    </source>
</reference>
<dbReference type="GO" id="GO:0004114">
    <property type="term" value="F:3',5'-cyclic-nucleotide phosphodiesterase activity"/>
    <property type="evidence" value="ECO:0007669"/>
    <property type="project" value="UniProtKB-EC"/>
</dbReference>
<dbReference type="InterPro" id="IPR036866">
    <property type="entry name" value="RibonucZ/Hydroxyglut_hydro"/>
</dbReference>
<feature type="signal peptide" evidence="2">
    <location>
        <begin position="1"/>
        <end position="30"/>
    </location>
</feature>
<evidence type="ECO:0000313" key="4">
    <source>
        <dbReference type="Proteomes" id="UP001250698"/>
    </source>
</evidence>
<proteinExistence type="inferred from homology"/>
<dbReference type="PIRSF" id="PIRSF000962">
    <property type="entry name" value="Cyc_nuc_PDEase"/>
    <property type="match status" value="1"/>
</dbReference>
<keyword evidence="1 3" id="KW-0378">Hydrolase</keyword>
<dbReference type="EC" id="3.1.4.17" evidence="3"/>
<name>A0ABU3TJW5_9BACT</name>
<dbReference type="InterPro" id="IPR000396">
    <property type="entry name" value="Pdiesterase2"/>
</dbReference>
<sequence length="330" mass="35526">MNNNLCCRLRRLGAGGMVVLTLLVCSRSSAGQPNSQPTFTVVPLGVKGGLAEGNLSAYLVAAVGSPAYVCLDAGTVYGGVEKAVASQALTGAAGEIIRTSIKAYLISHAHLDHIAGLLLNAPDDTPKSIYGLPGCLRTIQSDYFNWRAWPNFGPGGTPPSLGKYQLRELVPGREIPVENTPLQVQTFVLSHGRPFQSAAFLVRSGRNYLLYLGDTGADAVEQTDNLRQLWQAVAPLVKARQLKGVFMEASYANSQPEKQLFGHLTPALLLRELGVLAQLAGPEAMRGLPVVVTHIKPTAGNEKDIRQQLREANTLQLRLVFPEQGQRLEL</sequence>
<keyword evidence="1" id="KW-0114">cAMP</keyword>
<dbReference type="PRINTS" id="PR00388">
    <property type="entry name" value="PDIESTERASE2"/>
</dbReference>
<accession>A0ABU3TJW5</accession>
<keyword evidence="2" id="KW-0732">Signal</keyword>
<evidence type="ECO:0000256" key="1">
    <source>
        <dbReference type="PIRNR" id="PIRNR000962"/>
    </source>
</evidence>
<dbReference type="Gene3D" id="3.60.15.10">
    <property type="entry name" value="Ribonuclease Z/Hydroxyacylglutathione hydrolase-like"/>
    <property type="match status" value="1"/>
</dbReference>
<keyword evidence="4" id="KW-1185">Reference proteome</keyword>
<feature type="chain" id="PRO_5046079300" evidence="2">
    <location>
        <begin position="31"/>
        <end position="330"/>
    </location>
</feature>
<dbReference type="SUPFAM" id="SSF56281">
    <property type="entry name" value="Metallo-hydrolase/oxidoreductase"/>
    <property type="match status" value="1"/>
</dbReference>
<protein>
    <submittedName>
        <fullName evidence="3">3',5'-cyclic-nucleotide phosphodiesterase</fullName>
        <ecNumber evidence="3">3.1.4.17</ecNumber>
    </submittedName>
</protein>
<evidence type="ECO:0000256" key="2">
    <source>
        <dbReference type="SAM" id="SignalP"/>
    </source>
</evidence>
<dbReference type="PANTHER" id="PTHR28283">
    <property type="entry name" value="3',5'-CYCLIC-NUCLEOTIDE PHOSPHODIESTERASE 1"/>
    <property type="match status" value="1"/>
</dbReference>
<comment type="caution">
    <text evidence="3">The sequence shown here is derived from an EMBL/GenBank/DDBJ whole genome shotgun (WGS) entry which is preliminary data.</text>
</comment>
<gene>
    <name evidence="3" type="ORF">ROI90_14750</name>
</gene>
<dbReference type="EMBL" id="JAWDJT010000010">
    <property type="protein sequence ID" value="MDU0371663.1"/>
    <property type="molecule type" value="Genomic_DNA"/>
</dbReference>